<organism evidence="1 2">
    <name type="scientific">Euphydryas editha</name>
    <name type="common">Edith's checkerspot</name>
    <dbReference type="NCBI Taxonomy" id="104508"/>
    <lineage>
        <taxon>Eukaryota</taxon>
        <taxon>Metazoa</taxon>
        <taxon>Ecdysozoa</taxon>
        <taxon>Arthropoda</taxon>
        <taxon>Hexapoda</taxon>
        <taxon>Insecta</taxon>
        <taxon>Pterygota</taxon>
        <taxon>Neoptera</taxon>
        <taxon>Endopterygota</taxon>
        <taxon>Lepidoptera</taxon>
        <taxon>Glossata</taxon>
        <taxon>Ditrysia</taxon>
        <taxon>Papilionoidea</taxon>
        <taxon>Nymphalidae</taxon>
        <taxon>Nymphalinae</taxon>
        <taxon>Euphydryas</taxon>
    </lineage>
</organism>
<comment type="caution">
    <text evidence="1">The sequence shown here is derived from an EMBL/GenBank/DDBJ whole genome shotgun (WGS) entry which is preliminary data.</text>
</comment>
<keyword evidence="2" id="KW-1185">Reference proteome</keyword>
<gene>
    <name evidence="1" type="ORF">EEDITHA_LOCUS3984</name>
</gene>
<dbReference type="Proteomes" id="UP001153954">
    <property type="component" value="Unassembled WGS sequence"/>
</dbReference>
<dbReference type="EMBL" id="CAKOGL010000007">
    <property type="protein sequence ID" value="CAH2087756.1"/>
    <property type="molecule type" value="Genomic_DNA"/>
</dbReference>
<name>A0AAU9TPS9_EUPED</name>
<reference evidence="1" key="1">
    <citation type="submission" date="2022-03" db="EMBL/GenBank/DDBJ databases">
        <authorList>
            <person name="Tunstrom K."/>
        </authorList>
    </citation>
    <scope>NUCLEOTIDE SEQUENCE</scope>
</reference>
<protein>
    <submittedName>
        <fullName evidence="1">Uncharacterized protein</fullName>
    </submittedName>
</protein>
<dbReference type="PANTHER" id="PTHR10773">
    <property type="entry name" value="DNA-DIRECTED RNA POLYMERASES I, II, AND III SUBUNIT RPABC2"/>
    <property type="match status" value="1"/>
</dbReference>
<accession>A0AAU9TPS9</accession>
<dbReference type="AlphaFoldDB" id="A0AAU9TPS9"/>
<proteinExistence type="predicted"/>
<dbReference type="PANTHER" id="PTHR10773:SF19">
    <property type="match status" value="1"/>
</dbReference>
<evidence type="ECO:0000313" key="2">
    <source>
        <dbReference type="Proteomes" id="UP001153954"/>
    </source>
</evidence>
<evidence type="ECO:0000313" key="1">
    <source>
        <dbReference type="EMBL" id="CAH2087756.1"/>
    </source>
</evidence>
<sequence>MELKFLESGNSQMECDSMHSAIESAKKHKSAFTMTDCINIFRSARSQRGKNKTSGEYIMQHLKYTDFFDLQSLASSSIKNRNKYEDGNTMSWLKIKSLKVEKGSPEILFCRYDHSSEYKKVNIVGRDRRRTAATLVSNPACSDPLISTAKNRLGQTNECWPHTRQRNFIHGDGPPRSVIEDPLQQKILCLITPSAVGLHNPFDSDNITLPGGLLINVTNTVAGPEVQNEYSRDSAVPTVIVDSLLNENNVPVVLVPTPANKSPHPQAQMTSNNNDTSEATNADYLVANCYFTQRRGL</sequence>